<evidence type="ECO:0000256" key="2">
    <source>
        <dbReference type="SAM" id="Phobius"/>
    </source>
</evidence>
<dbReference type="AlphaFoldDB" id="A0A7X9NSL7"/>
<evidence type="ECO:0000313" key="4">
    <source>
        <dbReference type="Proteomes" id="UP000588369"/>
    </source>
</evidence>
<dbReference type="RefSeq" id="WP_168984603.1">
    <property type="nucleotide sequence ID" value="NZ_JABAGI010000020.1"/>
</dbReference>
<proteinExistence type="predicted"/>
<accession>A0A7X9NSL7</accession>
<sequence length="172" mass="18188">MLTHVFNVLAGAIILFGAVIWFLVKTVQHLKLLTTHPIVTVKLIVSDGGLALILMAIGGYISGNSEPATGLLIPGIILFAATKGYDIYQNQKAQHTSAPTPQQPQRAGTQNRPYMAPDPSIFSSVSFGARRQNEPGSGTTSPADTRTYPTGNPAIAEGDDNVTVESVEVDGD</sequence>
<keyword evidence="2" id="KW-1133">Transmembrane helix</keyword>
<reference evidence="3 4" key="1">
    <citation type="submission" date="2020-04" db="EMBL/GenBank/DDBJ databases">
        <authorList>
            <person name="Hitch T.C.A."/>
            <person name="Wylensek D."/>
            <person name="Clavel T."/>
        </authorList>
    </citation>
    <scope>NUCLEOTIDE SEQUENCE [LARGE SCALE GENOMIC DNA]</scope>
    <source>
        <strain evidence="3 4">BSM-130-P53-3C</strain>
    </source>
</reference>
<feature type="compositionally biased region" description="Polar residues" evidence="1">
    <location>
        <begin position="134"/>
        <end position="150"/>
    </location>
</feature>
<keyword evidence="2" id="KW-0812">Transmembrane</keyword>
<gene>
    <name evidence="3" type="ORF">HF844_08715</name>
</gene>
<comment type="caution">
    <text evidence="3">The sequence shown here is derived from an EMBL/GenBank/DDBJ whole genome shotgun (WGS) entry which is preliminary data.</text>
</comment>
<feature type="compositionally biased region" description="Acidic residues" evidence="1">
    <location>
        <begin position="157"/>
        <end position="172"/>
    </location>
</feature>
<dbReference type="Proteomes" id="UP000588369">
    <property type="component" value="Unassembled WGS sequence"/>
</dbReference>
<keyword evidence="2" id="KW-0472">Membrane</keyword>
<feature type="compositionally biased region" description="Polar residues" evidence="1">
    <location>
        <begin position="92"/>
        <end position="112"/>
    </location>
</feature>
<organism evidence="3 4">
    <name type="scientific">Bifidobacterium thermophilum</name>
    <dbReference type="NCBI Taxonomy" id="33905"/>
    <lineage>
        <taxon>Bacteria</taxon>
        <taxon>Bacillati</taxon>
        <taxon>Actinomycetota</taxon>
        <taxon>Actinomycetes</taxon>
        <taxon>Bifidobacteriales</taxon>
        <taxon>Bifidobacteriaceae</taxon>
        <taxon>Bifidobacterium</taxon>
    </lineage>
</organism>
<evidence type="ECO:0000256" key="1">
    <source>
        <dbReference type="SAM" id="MobiDB-lite"/>
    </source>
</evidence>
<feature type="transmembrane region" description="Helical" evidence="2">
    <location>
        <begin position="6"/>
        <end position="27"/>
    </location>
</feature>
<feature type="region of interest" description="Disordered" evidence="1">
    <location>
        <begin position="92"/>
        <end position="172"/>
    </location>
</feature>
<name>A0A7X9NSL7_9BIFI</name>
<dbReference type="EMBL" id="JABAGI010000020">
    <property type="protein sequence ID" value="NME62863.1"/>
    <property type="molecule type" value="Genomic_DNA"/>
</dbReference>
<evidence type="ECO:0000313" key="3">
    <source>
        <dbReference type="EMBL" id="NME62863.1"/>
    </source>
</evidence>
<feature type="transmembrane region" description="Helical" evidence="2">
    <location>
        <begin position="39"/>
        <end position="61"/>
    </location>
</feature>
<protein>
    <submittedName>
        <fullName evidence="3">Uncharacterized protein</fullName>
    </submittedName>
</protein>